<dbReference type="GeneID" id="36345941"/>
<evidence type="ECO:0000313" key="1">
    <source>
        <dbReference type="EMBL" id="EUB54916.1"/>
    </source>
</evidence>
<dbReference type="RefSeq" id="XP_024346112.1">
    <property type="nucleotide sequence ID" value="XM_024499475.1"/>
</dbReference>
<comment type="caution">
    <text evidence="1">The sequence shown here is derived from an EMBL/GenBank/DDBJ whole genome shotgun (WGS) entry which is preliminary data.</text>
</comment>
<accession>W6U2V8</accession>
<dbReference type="KEGG" id="egl:EGR_10226"/>
<gene>
    <name evidence="1" type="ORF">EGR_10226</name>
</gene>
<proteinExistence type="predicted"/>
<evidence type="ECO:0000313" key="2">
    <source>
        <dbReference type="Proteomes" id="UP000019149"/>
    </source>
</evidence>
<sequence>MFGQTNYSSEWMMVLQNLHMAIVHVIRGWKSEGLHEYTMSTSTNSEMKYSIYSVQLSGASHSLWHTEGSEMFGQTNYSSEWMMVLQNLHMAIVHVIRGWKSEGLHEYTMSTSTNSEMKYSIYSVQLSGAPRYLLPSKILKYTNYLCLVDPQISVNTRFKITGVLIWFGFDNGAVGSAYGKSYLDKAEQNLFLNKIRGHRFLVRFKYCLLMEPIYWCKTVRRVKLSVLLQKINFSEFQWEPNLSAPNFPPFS</sequence>
<reference evidence="1 2" key="1">
    <citation type="journal article" date="2013" name="Nat. Genet.">
        <title>The genome of the hydatid tapeworm Echinococcus granulosus.</title>
        <authorList>
            <person name="Zheng H."/>
            <person name="Zhang W."/>
            <person name="Zhang L."/>
            <person name="Zhang Z."/>
            <person name="Li J."/>
            <person name="Lu G."/>
            <person name="Zhu Y."/>
            <person name="Wang Y."/>
            <person name="Huang Y."/>
            <person name="Liu J."/>
            <person name="Kang H."/>
            <person name="Chen J."/>
            <person name="Wang L."/>
            <person name="Chen A."/>
            <person name="Yu S."/>
            <person name="Gao Z."/>
            <person name="Jin L."/>
            <person name="Gu W."/>
            <person name="Wang Z."/>
            <person name="Zhao L."/>
            <person name="Shi B."/>
            <person name="Wen H."/>
            <person name="Lin R."/>
            <person name="Jones M.K."/>
            <person name="Brejova B."/>
            <person name="Vinar T."/>
            <person name="Zhao G."/>
            <person name="McManus D.P."/>
            <person name="Chen Z."/>
            <person name="Zhou Y."/>
            <person name="Wang S."/>
        </authorList>
    </citation>
    <scope>NUCLEOTIDE SEQUENCE [LARGE SCALE GENOMIC DNA]</scope>
</reference>
<keyword evidence="2" id="KW-1185">Reference proteome</keyword>
<dbReference type="AlphaFoldDB" id="W6U2V8"/>
<organism evidence="1 2">
    <name type="scientific">Echinococcus granulosus</name>
    <name type="common">Hydatid tapeworm</name>
    <dbReference type="NCBI Taxonomy" id="6210"/>
    <lineage>
        <taxon>Eukaryota</taxon>
        <taxon>Metazoa</taxon>
        <taxon>Spiralia</taxon>
        <taxon>Lophotrochozoa</taxon>
        <taxon>Platyhelminthes</taxon>
        <taxon>Cestoda</taxon>
        <taxon>Eucestoda</taxon>
        <taxon>Cyclophyllidea</taxon>
        <taxon>Taeniidae</taxon>
        <taxon>Echinococcus</taxon>
        <taxon>Echinococcus granulosus group</taxon>
    </lineage>
</organism>
<dbReference type="EMBL" id="APAU02000200">
    <property type="protein sequence ID" value="EUB54916.1"/>
    <property type="molecule type" value="Genomic_DNA"/>
</dbReference>
<name>W6U2V8_ECHGR</name>
<dbReference type="Proteomes" id="UP000019149">
    <property type="component" value="Unassembled WGS sequence"/>
</dbReference>
<dbReference type="CTD" id="36345941"/>
<protein>
    <submittedName>
        <fullName evidence="1">Uncharacterized protein</fullName>
    </submittedName>
</protein>